<organism evidence="8">
    <name type="scientific">uncultured marine group II/III euryarchaeote SAT1000_18_B12</name>
    <dbReference type="NCBI Taxonomy" id="1456563"/>
    <lineage>
        <taxon>Archaea</taxon>
        <taxon>Methanobacteriati</taxon>
        <taxon>Methanobacteriota</taxon>
        <taxon>environmental samples</taxon>
    </lineage>
</organism>
<gene>
    <name evidence="8" type="primary">fadA</name>
</gene>
<dbReference type="Pfam" id="PF02803">
    <property type="entry name" value="Thiolase_C"/>
    <property type="match status" value="1"/>
</dbReference>
<dbReference type="PIRSF" id="PIRSF000429">
    <property type="entry name" value="Ac-CoA_Ac_transf"/>
    <property type="match status" value="1"/>
</dbReference>
<protein>
    <recommendedName>
        <fullName evidence="5">acetyl-CoA C-acyltransferase</fullName>
        <ecNumber evidence="5">2.3.1.16</ecNumber>
    </recommendedName>
</protein>
<dbReference type="FunFam" id="3.40.47.10:FF:000010">
    <property type="entry name" value="Acetyl-CoA acetyltransferase (Thiolase)"/>
    <property type="match status" value="1"/>
</dbReference>
<feature type="domain" description="Thiolase N-terminal" evidence="6">
    <location>
        <begin position="4"/>
        <end position="247"/>
    </location>
</feature>
<dbReference type="GO" id="GO:0008299">
    <property type="term" value="P:isoprenoid biosynthetic process"/>
    <property type="evidence" value="ECO:0007669"/>
    <property type="project" value="UniProtKB-KW"/>
</dbReference>
<dbReference type="AlphaFoldDB" id="A0A075I710"/>
<dbReference type="CDD" id="cd00751">
    <property type="entry name" value="thiolase"/>
    <property type="match status" value="1"/>
</dbReference>
<evidence type="ECO:0000256" key="3">
    <source>
        <dbReference type="ARBA" id="ARBA00023229"/>
    </source>
</evidence>
<comment type="similarity">
    <text evidence="1">Belongs to the thiolase-like superfamily. Thiolase family.</text>
</comment>
<sequence length="377" mass="39890">MKAVIVDWARTPFHRAHKGELRGLRPDDMASQIVKGLIARNDIDAADFDDLMMGCGYPEAEQGYNIGRLVTFLAGLPDSVPGMTFNRLCGSSMQAVLSAAANIESGWGDCYLCAGVESMSRVKRRGFNWSPHPGLELGWPEAYVTMGQTAENIADNWEIGRAEQETFALESHVKATTALEAGRFNDEIIPVIDGETTIEVDGCIRPDSTLDAMSGLKPVFSEKGTVTAATSSPLTDGAVAMIVCSEEFASERGLNPLARIVSGAVSGCPPGIMGIGPVEATRKVLERTGWDSESIDLYELNEAFSSQSLAVISELGLEPSKINIDGGAIALGHPLGASGVRITGKAASLLRRTNSKRAIATMCIGGGMGIAIALETP</sequence>
<dbReference type="InterPro" id="IPR020610">
    <property type="entry name" value="Thiolase_AS"/>
</dbReference>
<keyword evidence="2 8" id="KW-0808">Transferase</keyword>
<dbReference type="NCBIfam" id="TIGR01930">
    <property type="entry name" value="AcCoA-C-Actrans"/>
    <property type="match status" value="1"/>
</dbReference>
<dbReference type="InterPro" id="IPR020613">
    <property type="entry name" value="Thiolase_CS"/>
</dbReference>
<evidence type="ECO:0000259" key="7">
    <source>
        <dbReference type="Pfam" id="PF02803"/>
    </source>
</evidence>
<feature type="domain" description="Thiolase C-terminal" evidence="7">
    <location>
        <begin position="255"/>
        <end position="375"/>
    </location>
</feature>
<evidence type="ECO:0000256" key="2">
    <source>
        <dbReference type="ARBA" id="ARBA00022679"/>
    </source>
</evidence>
<dbReference type="GO" id="GO:0006635">
    <property type="term" value="P:fatty acid beta-oxidation"/>
    <property type="evidence" value="ECO:0007669"/>
    <property type="project" value="TreeGrafter"/>
</dbReference>
<evidence type="ECO:0000259" key="6">
    <source>
        <dbReference type="Pfam" id="PF00108"/>
    </source>
</evidence>
<evidence type="ECO:0000256" key="4">
    <source>
        <dbReference type="ARBA" id="ARBA00023315"/>
    </source>
</evidence>
<evidence type="ECO:0000256" key="1">
    <source>
        <dbReference type="ARBA" id="ARBA00010982"/>
    </source>
</evidence>
<keyword evidence="4 8" id="KW-0012">Acyltransferase</keyword>
<dbReference type="InterPro" id="IPR016039">
    <property type="entry name" value="Thiolase-like"/>
</dbReference>
<dbReference type="InterPro" id="IPR002155">
    <property type="entry name" value="Thiolase"/>
</dbReference>
<dbReference type="Gene3D" id="3.40.47.10">
    <property type="match status" value="1"/>
</dbReference>
<dbReference type="PROSITE" id="PS00099">
    <property type="entry name" value="THIOLASE_3"/>
    <property type="match status" value="1"/>
</dbReference>
<dbReference type="EMBL" id="KF901238">
    <property type="protein sequence ID" value="AIF23700.1"/>
    <property type="molecule type" value="Genomic_DNA"/>
</dbReference>
<dbReference type="GO" id="GO:0005737">
    <property type="term" value="C:cytoplasm"/>
    <property type="evidence" value="ECO:0007669"/>
    <property type="project" value="UniProtKB-ARBA"/>
</dbReference>
<name>A0A075I710_9EURY</name>
<evidence type="ECO:0000256" key="5">
    <source>
        <dbReference type="ARBA" id="ARBA00024073"/>
    </source>
</evidence>
<dbReference type="InterPro" id="IPR020617">
    <property type="entry name" value="Thiolase_C"/>
</dbReference>
<accession>A0A075I710</accession>
<evidence type="ECO:0000313" key="8">
    <source>
        <dbReference type="EMBL" id="AIF23700.1"/>
    </source>
</evidence>
<keyword evidence="3" id="KW-0414">Isoprene biosynthesis</keyword>
<dbReference type="GO" id="GO:0010124">
    <property type="term" value="P:phenylacetate catabolic process"/>
    <property type="evidence" value="ECO:0007669"/>
    <property type="project" value="TreeGrafter"/>
</dbReference>
<dbReference type="PROSITE" id="PS00737">
    <property type="entry name" value="THIOLASE_2"/>
    <property type="match status" value="1"/>
</dbReference>
<dbReference type="EC" id="2.3.1.16" evidence="5"/>
<dbReference type="GO" id="GO:0003988">
    <property type="term" value="F:acetyl-CoA C-acyltransferase activity"/>
    <property type="evidence" value="ECO:0007669"/>
    <property type="project" value="UniProtKB-EC"/>
</dbReference>
<dbReference type="InterPro" id="IPR050215">
    <property type="entry name" value="Thiolase-like_sf_Thiolase"/>
</dbReference>
<dbReference type="SUPFAM" id="SSF53901">
    <property type="entry name" value="Thiolase-like"/>
    <property type="match status" value="2"/>
</dbReference>
<dbReference type="InterPro" id="IPR020616">
    <property type="entry name" value="Thiolase_N"/>
</dbReference>
<dbReference type="PANTHER" id="PTHR43853">
    <property type="entry name" value="3-KETOACYL-COA THIOLASE, PEROXISOMAL"/>
    <property type="match status" value="1"/>
</dbReference>
<dbReference type="Pfam" id="PF00108">
    <property type="entry name" value="Thiolase_N"/>
    <property type="match status" value="1"/>
</dbReference>
<proteinExistence type="inferred from homology"/>
<dbReference type="PANTHER" id="PTHR43853:SF21">
    <property type="entry name" value="STEROID 3-KETOACYL-COA THIOLASE"/>
    <property type="match status" value="1"/>
</dbReference>
<reference evidence="8" key="1">
    <citation type="journal article" date="2014" name="Genome Biol. Evol.">
        <title>Pangenome evidence for extensive interdomain horizontal transfer affecting lineage core and shell genes in uncultured planktonic thaumarchaeota and euryarchaeota.</title>
        <authorList>
            <person name="Deschamps P."/>
            <person name="Zivanovic Y."/>
            <person name="Moreira D."/>
            <person name="Rodriguez-Valera F."/>
            <person name="Lopez-Garcia P."/>
        </authorList>
    </citation>
    <scope>NUCLEOTIDE SEQUENCE</scope>
</reference>